<dbReference type="PROSITE" id="PS51257">
    <property type="entry name" value="PROKAR_LIPOPROTEIN"/>
    <property type="match status" value="1"/>
</dbReference>
<reference evidence="2 3" key="1">
    <citation type="submission" date="2018-12" db="EMBL/GenBank/DDBJ databases">
        <title>Alloscrdovia theropitheci sp. nov: a novel taxon from the feces of the bleeding-herat monkey (Theropithecus geleda).</title>
        <authorList>
            <person name="Modesto M."/>
        </authorList>
    </citation>
    <scope>NUCLEOTIDE SEQUENCE [LARGE SCALE GENOMIC DNA]</scope>
    <source>
        <strain evidence="2 3">GLDI4/2</strain>
    </source>
</reference>
<dbReference type="InterPro" id="IPR050490">
    <property type="entry name" value="Bact_solute-bd_prot1"/>
</dbReference>
<accession>A0A4R0QY08</accession>
<sequence length="555" mass="60645">MMKKRSGATVVIAAGCVAVLGMAGCSANGANATKTADGKPIVKVQVVKDARLGKMDKLGWVKDLEKACDCKIQWQETAANSWGQAKGAQLAAGDIADVTIGGYGTSDIAQYSSLFMDLTPHLKDMPNLSKAFKEEPYGQVVSTQADGKIQGSPNIAPTRESNSSNHLFINKTWLDKLGLPVPTTWDEYEAALKAFKTGDPNGNGKQDEIPLDLNAAGTDGFGMFSMNVFVTSLGIPLSSSAGGTIGMYAKDGVVKNYLQDERWKTTIQFLHRLWDDGVMSKDIFTHDWSQYTGTAKNDQKTAIVGSSIMWTPSDLFGNALGDQYITLPTLKASADQTEKTVWTFNGDDLKYQANKAVVKANPANPEATLKLVDAFYSPDMSVQMTYGEFGECVKKNGENDYTVLKPADKTKNAGDWMFSHALADGAPVYLSRSMKVYNENDEKETGVGVVDAVYAENYANMNMNTDVLYSNMPITQKQQETITANATGLNQMSMANFAKWVTEGGVEKDWDAYQQQLKDNKLEEDIKIQQEIYDSYKARMEKLGVDLNTLVGAQH</sequence>
<evidence type="ECO:0000313" key="2">
    <source>
        <dbReference type="EMBL" id="TCD54421.1"/>
    </source>
</evidence>
<gene>
    <name evidence="2" type="ORF">EJ419_03370</name>
</gene>
<feature type="chain" id="PRO_5038721298" evidence="1">
    <location>
        <begin position="24"/>
        <end position="555"/>
    </location>
</feature>
<proteinExistence type="predicted"/>
<dbReference type="Gene3D" id="3.40.190.10">
    <property type="entry name" value="Periplasmic binding protein-like II"/>
    <property type="match status" value="2"/>
</dbReference>
<dbReference type="OrthoDB" id="3225049at2"/>
<keyword evidence="3" id="KW-1185">Reference proteome</keyword>
<organism evidence="2 3">
    <name type="scientific">Alloscardovia theropitheci</name>
    <dbReference type="NCBI Taxonomy" id="2496842"/>
    <lineage>
        <taxon>Bacteria</taxon>
        <taxon>Bacillati</taxon>
        <taxon>Actinomycetota</taxon>
        <taxon>Actinomycetes</taxon>
        <taxon>Bifidobacteriales</taxon>
        <taxon>Bifidobacteriaceae</taxon>
        <taxon>Alloscardovia</taxon>
    </lineage>
</organism>
<dbReference type="AlphaFoldDB" id="A0A4R0QY08"/>
<keyword evidence="1" id="KW-0732">Signal</keyword>
<dbReference type="PANTHER" id="PTHR43649:SF17">
    <property type="entry name" value="ABC TRANSPORTER SOLUTE BINDING PROTEIN-SUGAR TRANSPORT"/>
    <property type="match status" value="1"/>
</dbReference>
<feature type="signal peptide" evidence="1">
    <location>
        <begin position="1"/>
        <end position="23"/>
    </location>
</feature>
<dbReference type="PANTHER" id="PTHR43649">
    <property type="entry name" value="ARABINOSE-BINDING PROTEIN-RELATED"/>
    <property type="match status" value="1"/>
</dbReference>
<evidence type="ECO:0000256" key="1">
    <source>
        <dbReference type="SAM" id="SignalP"/>
    </source>
</evidence>
<evidence type="ECO:0000313" key="3">
    <source>
        <dbReference type="Proteomes" id="UP000291289"/>
    </source>
</evidence>
<dbReference type="EMBL" id="RXLP01000017">
    <property type="protein sequence ID" value="TCD54421.1"/>
    <property type="molecule type" value="Genomic_DNA"/>
</dbReference>
<name>A0A4R0QY08_9BIFI</name>
<dbReference type="Proteomes" id="UP000291289">
    <property type="component" value="Unassembled WGS sequence"/>
</dbReference>
<dbReference type="SUPFAM" id="SSF53850">
    <property type="entry name" value="Periplasmic binding protein-like II"/>
    <property type="match status" value="1"/>
</dbReference>
<protein>
    <submittedName>
        <fullName evidence="2">Extracellular solute-binding protein</fullName>
    </submittedName>
</protein>
<comment type="caution">
    <text evidence="2">The sequence shown here is derived from an EMBL/GenBank/DDBJ whole genome shotgun (WGS) entry which is preliminary data.</text>
</comment>